<dbReference type="PANTHER" id="PTHR35205">
    <property type="entry name" value="NB-ARC AND TPR DOMAIN PROTEIN"/>
    <property type="match status" value="1"/>
</dbReference>
<reference evidence="1 2" key="1">
    <citation type="journal article" date="2025" name="Microbiol. Resour. Announc.">
        <title>Draft genome sequences for Neonectria magnoliae and Neonectria punicea, canker pathogens of Liriodendron tulipifera and Acer saccharum in West Virginia.</title>
        <authorList>
            <person name="Petronek H.M."/>
            <person name="Kasson M.T."/>
            <person name="Metheny A.M."/>
            <person name="Stauder C.M."/>
            <person name="Lovett B."/>
            <person name="Lynch S.C."/>
            <person name="Garnas J.R."/>
            <person name="Kasson L.R."/>
            <person name="Stajich J.E."/>
        </authorList>
    </citation>
    <scope>NUCLEOTIDE SEQUENCE [LARGE SCALE GENOMIC DNA]</scope>
    <source>
        <strain evidence="1 2">NRRL 64653</strain>
    </source>
</reference>
<gene>
    <name evidence="1" type="ORF">QQX98_007616</name>
</gene>
<accession>A0ABR1GXX0</accession>
<keyword evidence="2" id="KW-1185">Reference proteome</keyword>
<comment type="caution">
    <text evidence="1">The sequence shown here is derived from an EMBL/GenBank/DDBJ whole genome shotgun (WGS) entry which is preliminary data.</text>
</comment>
<evidence type="ECO:0000313" key="2">
    <source>
        <dbReference type="Proteomes" id="UP001498476"/>
    </source>
</evidence>
<dbReference type="Gene3D" id="3.40.50.300">
    <property type="entry name" value="P-loop containing nucleotide triphosphate hydrolases"/>
    <property type="match status" value="1"/>
</dbReference>
<dbReference type="EMBL" id="JAZAVJ010000127">
    <property type="protein sequence ID" value="KAK7413538.1"/>
    <property type="molecule type" value="Genomic_DNA"/>
</dbReference>
<evidence type="ECO:0000313" key="1">
    <source>
        <dbReference type="EMBL" id="KAK7413538.1"/>
    </source>
</evidence>
<proteinExistence type="predicted"/>
<name>A0ABR1GXX0_9HYPO</name>
<protein>
    <recommendedName>
        <fullName evidence="3">NB-ARC domain-containing protein</fullName>
    </recommendedName>
</protein>
<dbReference type="SUPFAM" id="SSF52540">
    <property type="entry name" value="P-loop containing nucleoside triphosphate hydrolases"/>
    <property type="match status" value="1"/>
</dbReference>
<dbReference type="InterPro" id="IPR027417">
    <property type="entry name" value="P-loop_NTPase"/>
</dbReference>
<sequence>MSHTSFQAPVSGEYVFAGVHASGGGTINYNFGGHAPPRSIRPFSTIPFPPDPKFVERADIVLWLRDQTAQPGSRAALVGLGGIGKSQVAIHYAHKVRQASPDTWVFWVHASSRARFEEAYRNIADKLQLPGRDDPKRNVLQLVHAWLCDEENGPWIMILDNADDIEVFFPRCSANDSESDRPLASFLPKTGRGSIIITSRNTDAADRLAGLDAIYNVPAMERSQALRLVRNRLGEDCDDNDTAITDLVDALGYMPLAITQAAAYILVKRRRRRMSVSDYLDEFRKSDTKKTSLLNGDAGDLRRDESASNSIVTTWQITFDQIRRERPSAADFLSFMSFFNPQGIP</sequence>
<dbReference type="Proteomes" id="UP001498476">
    <property type="component" value="Unassembled WGS sequence"/>
</dbReference>
<organism evidence="1 2">
    <name type="scientific">Neonectria punicea</name>
    <dbReference type="NCBI Taxonomy" id="979145"/>
    <lineage>
        <taxon>Eukaryota</taxon>
        <taxon>Fungi</taxon>
        <taxon>Dikarya</taxon>
        <taxon>Ascomycota</taxon>
        <taxon>Pezizomycotina</taxon>
        <taxon>Sordariomycetes</taxon>
        <taxon>Hypocreomycetidae</taxon>
        <taxon>Hypocreales</taxon>
        <taxon>Nectriaceae</taxon>
        <taxon>Neonectria</taxon>
    </lineage>
</organism>
<dbReference type="PANTHER" id="PTHR35205:SF1">
    <property type="entry name" value="ZU5 DOMAIN-CONTAINING PROTEIN"/>
    <property type="match status" value="1"/>
</dbReference>
<evidence type="ECO:0008006" key="3">
    <source>
        <dbReference type="Google" id="ProtNLM"/>
    </source>
</evidence>